<name>A0ABN8YR97_RANTA</name>
<proteinExistence type="predicted"/>
<reference evidence="1" key="1">
    <citation type="submission" date="2023-04" db="EMBL/GenBank/DDBJ databases">
        <authorList>
            <consortium name="ELIXIR-Norway"/>
        </authorList>
    </citation>
    <scope>NUCLEOTIDE SEQUENCE [LARGE SCALE GENOMIC DNA]</scope>
</reference>
<protein>
    <submittedName>
        <fullName evidence="1">Uncharacterized protein</fullName>
    </submittedName>
</protein>
<gene>
    <name evidence="1" type="ORF">MRATA1EN1_LOCUS11910</name>
</gene>
<keyword evidence="2" id="KW-1185">Reference proteome</keyword>
<dbReference type="EMBL" id="OX459957">
    <property type="protein sequence ID" value="CAI9162948.1"/>
    <property type="molecule type" value="Genomic_DNA"/>
</dbReference>
<evidence type="ECO:0000313" key="2">
    <source>
        <dbReference type="Proteomes" id="UP001176941"/>
    </source>
</evidence>
<evidence type="ECO:0000313" key="1">
    <source>
        <dbReference type="EMBL" id="CAI9162948.1"/>
    </source>
</evidence>
<sequence>MELPQDRSVLVAVTWGLARKLLFPSFPLNLSAELKEGGKAEERVEKKLHIYIYFKEIGWAGGECQGVEMLDRARSESWNKEASLCCLLCPRFLPVAIWGLGKEGSSSWIPSWILCPSHCRIHFK</sequence>
<dbReference type="Proteomes" id="UP001176941">
    <property type="component" value="Chromosome 21"/>
</dbReference>
<accession>A0ABN8YR97</accession>
<organism evidence="1 2">
    <name type="scientific">Rangifer tarandus platyrhynchus</name>
    <name type="common">Svalbard reindeer</name>
    <dbReference type="NCBI Taxonomy" id="3082113"/>
    <lineage>
        <taxon>Eukaryota</taxon>
        <taxon>Metazoa</taxon>
        <taxon>Chordata</taxon>
        <taxon>Craniata</taxon>
        <taxon>Vertebrata</taxon>
        <taxon>Euteleostomi</taxon>
        <taxon>Mammalia</taxon>
        <taxon>Eutheria</taxon>
        <taxon>Laurasiatheria</taxon>
        <taxon>Artiodactyla</taxon>
        <taxon>Ruminantia</taxon>
        <taxon>Pecora</taxon>
        <taxon>Cervidae</taxon>
        <taxon>Odocoileinae</taxon>
        <taxon>Rangifer</taxon>
    </lineage>
</organism>